<dbReference type="Pfam" id="PF05567">
    <property type="entry name" value="T4P_PilY1"/>
    <property type="match status" value="1"/>
</dbReference>
<evidence type="ECO:0000256" key="3">
    <source>
        <dbReference type="SAM" id="MobiDB-lite"/>
    </source>
</evidence>
<feature type="region of interest" description="Disordered" evidence="3">
    <location>
        <begin position="1533"/>
        <end position="1566"/>
    </location>
</feature>
<dbReference type="RefSeq" id="WP_109581868.1">
    <property type="nucleotide sequence ID" value="NZ_QGGT01000001.1"/>
</dbReference>
<dbReference type="EMBL" id="QGGT01000001">
    <property type="protein sequence ID" value="PWK38254.1"/>
    <property type="molecule type" value="Genomic_DNA"/>
</dbReference>
<dbReference type="GO" id="GO:0046872">
    <property type="term" value="F:metal ion binding"/>
    <property type="evidence" value="ECO:0007669"/>
    <property type="project" value="UniProtKB-KW"/>
</dbReference>
<protein>
    <submittedName>
        <fullName evidence="6">Type IV pilus assembly protein PilY1</fullName>
    </submittedName>
</protein>
<evidence type="ECO:0000313" key="7">
    <source>
        <dbReference type="Proteomes" id="UP000245754"/>
    </source>
</evidence>
<comment type="caution">
    <text evidence="6">The sequence shown here is derived from an EMBL/GenBank/DDBJ whole genome shotgun (WGS) entry which is preliminary data.</text>
</comment>
<feature type="domain" description="PilY1 beta-propeller" evidence="5">
    <location>
        <begin position="1073"/>
        <end position="1416"/>
    </location>
</feature>
<evidence type="ECO:0000259" key="5">
    <source>
        <dbReference type="Pfam" id="PF05567"/>
    </source>
</evidence>
<gene>
    <name evidence="6" type="ORF">C7419_1012148</name>
</gene>
<proteinExistence type="predicted"/>
<organism evidence="6 7">
    <name type="scientific">Cupriavidus plantarum</name>
    <dbReference type="NCBI Taxonomy" id="942865"/>
    <lineage>
        <taxon>Bacteria</taxon>
        <taxon>Pseudomonadati</taxon>
        <taxon>Pseudomonadota</taxon>
        <taxon>Betaproteobacteria</taxon>
        <taxon>Burkholderiales</taxon>
        <taxon>Burkholderiaceae</taxon>
        <taxon>Cupriavidus</taxon>
    </lineage>
</organism>
<keyword evidence="2" id="KW-0106">Calcium</keyword>
<name>A0A316EZZ0_9BURK</name>
<evidence type="ECO:0000256" key="1">
    <source>
        <dbReference type="ARBA" id="ARBA00022723"/>
    </source>
</evidence>
<dbReference type="InterPro" id="IPR008707">
    <property type="entry name" value="B-propeller_PilY1"/>
</dbReference>
<feature type="signal peptide" evidence="4">
    <location>
        <begin position="1"/>
        <end position="32"/>
    </location>
</feature>
<keyword evidence="1" id="KW-0479">Metal-binding</keyword>
<keyword evidence="7" id="KW-1185">Reference proteome</keyword>
<evidence type="ECO:0000256" key="2">
    <source>
        <dbReference type="ARBA" id="ARBA00022837"/>
    </source>
</evidence>
<dbReference type="Proteomes" id="UP000245754">
    <property type="component" value="Unassembled WGS sequence"/>
</dbReference>
<keyword evidence="4" id="KW-0732">Signal</keyword>
<feature type="compositionally biased region" description="Polar residues" evidence="3">
    <location>
        <begin position="1533"/>
        <end position="1546"/>
    </location>
</feature>
<feature type="chain" id="PRO_5016297917" evidence="4">
    <location>
        <begin position="33"/>
        <end position="1589"/>
    </location>
</feature>
<evidence type="ECO:0000256" key="4">
    <source>
        <dbReference type="SAM" id="SignalP"/>
    </source>
</evidence>
<sequence>MTQLPSSRLMSRLQRVLLATSCLLAIASASGAQLNLSSRPLYAGGAVPPMVMIDLSKDHSLHQKAYNDYTDLDGGGIDSTYKNSIEYAGYFDSYKCYDYDASGVKGFYPKSVTTTRYCDGKTWSGNFLNWASMSRIDEVRKILYGGTRSTDTATQTILERAFLPMDAHAWAKYYAGTDIAQLTPFSVELPADVKGVTSTTSMSLSPAVRTISVSSTSDMQIGDQIQLKPTNGNAGASMIGWISSVGTGQITLAIYNESITNPTGTASNYNNWSVLNLTRGGLTLCNVTPKDSNNLNSQSNTQPPQIRVVRGNYATWGASEKWQCNWYSEASNTQNGFLPAIGNTAVTGSSNGNRAAISGITSSAENPPKAGRGLGTGQDTGTYNARVQVCVPSLIGTENCKQYGTSYKPYGLLQKYGETGQMLFGLMTGTYDKNISGGVLRRNVTNFASEINQADGTFVFTGTNGVKGIVWNIDKLRPYGYSYSDGGYTSADACNYQQTSIVPSGGSTAQNKPANEGNCSTWGNPMSEIYIETLRYFGGLKQTTDFQPKTSGKDTTLGLTQAVWANPMDLPSTNANKAPYCSPMNALVFNASVTSYDNDQVNILNGLAGTPNVSTYTDTVGAGEGVNGKSWFAGGVNGGVIDNLCSAKSVGKFSDVLGICPEGPSQLGTFQIAGAALFAHMNRIRDGSKLGVPTSDTTSLKVSTYAVQLATTTPKINVNVNGKTVTIMPAYQLHPSGVVASSGTLVDFKVISQDATSGKFYVNWEDSTAGGDYDQDVWGILSYSVSGNNITVTTRVVSASTSNGQGFGYAISGTDKDGPHFHSGILGFNYTDPVPVTVSPNTKVDKTGGCSGCQLGDSATSVTYSASGNAAAQFQDPLLYAAKWGGFKDLNGSGTPDQASEWDVRLQDGSPGSDGIPDNYFYATNPGALSAALERAFLSILKASSAAAVATSSSSLTTNTTLFQGRFNGSDWSGQLLAWGINQDGTIKSPEIWDAGAKMAGISATARKILTYNYADNTSAGIPFRWDRLPDAYKTALNTTDALGSKRLDWLRGDQSNEGDAASQFRARPSSVLGDIIASAPQYVATPNFGYSDSSYLDFVNQNKNRKPMLYVGANDGMLHAFSADTSSNGDGGKEIFAYVPSLMYGRLANLTAKGYTHAYYVDGTPVVADAVINGNWKTILVGGLGGGGRGVYALDVTNPGAISEATAASTVLWEFTSASDPDLGYTYGQPKVVRFKNGKWAAIVGNGYNSTAGRGAIFILMLDRPAGKKEWVLGVDYFKLTLDDSGTTVSNAVVQPYPIDGDGDGVTDALYAGDLLGNVWKFSFDNASPSAWQATRRKILKATDSAGKPQPITTAPSVRRHPLGGYQVLVGTGRFVDTADPTDMSVQSMYGVWDQNKTTQPTVTRSSLQPQSITQELLVNGNWYRLITNNAFVYTPGGLQGWYMDFLQPGTPGVAQGERVIYNPQLRQGRLIFTTAIPSTEVCENGGSSWLMEFDSLTGGYLAVTPFDVNGDGKFGTGDQVKDNNGNSVTVAGTKQGNGIATSPTVLDPKNPDDPETKAGATTDGKLVTIRESNSSNRGRLSWRQILH</sequence>
<evidence type="ECO:0000313" key="6">
    <source>
        <dbReference type="EMBL" id="PWK38254.1"/>
    </source>
</evidence>
<accession>A0A316EZZ0</accession>
<reference evidence="6 7" key="1">
    <citation type="submission" date="2018-05" db="EMBL/GenBank/DDBJ databases">
        <title>Genomic Encyclopedia of Type Strains, Phase IV (KMG-V): Genome sequencing to study the core and pangenomes of soil and plant-associated prokaryotes.</title>
        <authorList>
            <person name="Whitman W."/>
        </authorList>
    </citation>
    <scope>NUCLEOTIDE SEQUENCE [LARGE SCALE GENOMIC DNA]</scope>
    <source>
        <strain evidence="6 7">SLV-132</strain>
    </source>
</reference>